<reference evidence="4" key="1">
    <citation type="journal article" date="2019" name="Int. J. Syst. Evol. Microbiol.">
        <title>The Global Catalogue of Microorganisms (GCM) 10K type strain sequencing project: providing services to taxonomists for standard genome sequencing and annotation.</title>
        <authorList>
            <consortium name="The Broad Institute Genomics Platform"/>
            <consortium name="The Broad Institute Genome Sequencing Center for Infectious Disease"/>
            <person name="Wu L."/>
            <person name="Ma J."/>
        </authorList>
    </citation>
    <scope>NUCLEOTIDE SEQUENCE [LARGE SCALE GENOMIC DNA]</scope>
    <source>
        <strain evidence="4">CGMCC 1.15420</strain>
    </source>
</reference>
<dbReference type="RefSeq" id="WP_120462039.1">
    <property type="nucleotide sequence ID" value="NZ_BMIW01000008.1"/>
</dbReference>
<dbReference type="InterPro" id="IPR000326">
    <property type="entry name" value="PAP2/HPO"/>
</dbReference>
<comment type="caution">
    <text evidence="3">The sequence shown here is derived from an EMBL/GenBank/DDBJ whole genome shotgun (WGS) entry which is preliminary data.</text>
</comment>
<dbReference type="Proteomes" id="UP000608420">
    <property type="component" value="Unassembled WGS sequence"/>
</dbReference>
<feature type="transmembrane region" description="Helical" evidence="1">
    <location>
        <begin position="58"/>
        <end position="82"/>
    </location>
</feature>
<dbReference type="InterPro" id="IPR036938">
    <property type="entry name" value="PAP2/HPO_sf"/>
</dbReference>
<feature type="transmembrane region" description="Helical" evidence="1">
    <location>
        <begin position="190"/>
        <end position="208"/>
    </location>
</feature>
<feature type="transmembrane region" description="Helical" evidence="1">
    <location>
        <begin position="7"/>
        <end position="28"/>
    </location>
</feature>
<evidence type="ECO:0000313" key="3">
    <source>
        <dbReference type="EMBL" id="GGF95096.1"/>
    </source>
</evidence>
<feature type="transmembrane region" description="Helical" evidence="1">
    <location>
        <begin position="155"/>
        <end position="178"/>
    </location>
</feature>
<proteinExistence type="predicted"/>
<dbReference type="Pfam" id="PF01569">
    <property type="entry name" value="PAP2"/>
    <property type="match status" value="1"/>
</dbReference>
<keyword evidence="1" id="KW-0812">Transmembrane</keyword>
<gene>
    <name evidence="3" type="ORF">GCM10010913_15840</name>
</gene>
<keyword evidence="4" id="KW-1185">Reference proteome</keyword>
<name>A0ABQ1VU32_9BACL</name>
<dbReference type="PANTHER" id="PTHR14969:SF13">
    <property type="entry name" value="AT30094P"/>
    <property type="match status" value="1"/>
</dbReference>
<evidence type="ECO:0000313" key="4">
    <source>
        <dbReference type="Proteomes" id="UP000608420"/>
    </source>
</evidence>
<dbReference type="SUPFAM" id="SSF48317">
    <property type="entry name" value="Acid phosphatase/Vanadium-dependent haloperoxidase"/>
    <property type="match status" value="1"/>
</dbReference>
<dbReference type="PANTHER" id="PTHR14969">
    <property type="entry name" value="SPHINGOSINE-1-PHOSPHATE PHOSPHOHYDROLASE"/>
    <property type="match status" value="1"/>
</dbReference>
<evidence type="ECO:0000259" key="2">
    <source>
        <dbReference type="SMART" id="SM00014"/>
    </source>
</evidence>
<sequence length="221" mass="25030">MSIKVKFSYTFLISLLCLIGFGLIAYWIGAARIHTFDNQIIAYVQGLESDSWTRFMKLFTWIGSQLPVMVILLATLLFLYFVLHHRSELVFLLVVVGGSALLNLLLKELFRRNRPSLHRLIEETGFSFPSGHSMAAFSLYGAIVFLIWKHIPYLLGRIAVIVIGACLILTIGVSRIYLGVHYPSDVLGGYLISACWLTASIWLYQGYLEAAYEKKRGYARP</sequence>
<keyword evidence="1" id="KW-0472">Membrane</keyword>
<dbReference type="EMBL" id="BMIW01000008">
    <property type="protein sequence ID" value="GGF95096.1"/>
    <property type="molecule type" value="Genomic_DNA"/>
</dbReference>
<feature type="domain" description="Phosphatidic acid phosphatase type 2/haloperoxidase" evidence="2">
    <location>
        <begin position="88"/>
        <end position="201"/>
    </location>
</feature>
<protein>
    <submittedName>
        <fullName evidence="3">Phosphatidylglycerophosphatase B</fullName>
    </submittedName>
</protein>
<dbReference type="CDD" id="cd03392">
    <property type="entry name" value="PAP2_like_2"/>
    <property type="match status" value="1"/>
</dbReference>
<accession>A0ABQ1VU32</accession>
<keyword evidence="1" id="KW-1133">Transmembrane helix</keyword>
<feature type="transmembrane region" description="Helical" evidence="1">
    <location>
        <begin position="126"/>
        <end position="148"/>
    </location>
</feature>
<organism evidence="3 4">
    <name type="scientific">Paenibacillus aceti</name>
    <dbReference type="NCBI Taxonomy" id="1820010"/>
    <lineage>
        <taxon>Bacteria</taxon>
        <taxon>Bacillati</taxon>
        <taxon>Bacillota</taxon>
        <taxon>Bacilli</taxon>
        <taxon>Bacillales</taxon>
        <taxon>Paenibacillaceae</taxon>
        <taxon>Paenibacillus</taxon>
    </lineage>
</organism>
<evidence type="ECO:0000256" key="1">
    <source>
        <dbReference type="SAM" id="Phobius"/>
    </source>
</evidence>
<dbReference type="SMART" id="SM00014">
    <property type="entry name" value="acidPPc"/>
    <property type="match status" value="1"/>
</dbReference>
<dbReference type="Gene3D" id="1.20.144.10">
    <property type="entry name" value="Phosphatidic acid phosphatase type 2/haloperoxidase"/>
    <property type="match status" value="2"/>
</dbReference>
<feature type="transmembrane region" description="Helical" evidence="1">
    <location>
        <begin position="89"/>
        <end position="106"/>
    </location>
</feature>